<reference evidence="1 2" key="1">
    <citation type="submission" date="2018-01" db="EMBL/GenBank/DDBJ databases">
        <title>Genome Sequencing and Assembly of Anaerobacter polyendosporus strain CT4.</title>
        <authorList>
            <person name="Tachaapaikoon C."/>
            <person name="Sutheeworapong S."/>
            <person name="Jenjaroenpun P."/>
            <person name="Wongsurawat T."/>
            <person name="Nookeaw I."/>
            <person name="Cheawchanlertfa P."/>
            <person name="Kosugi A."/>
            <person name="Cheevadhanarak S."/>
            <person name="Ratanakhanokchai K."/>
        </authorList>
    </citation>
    <scope>NUCLEOTIDE SEQUENCE [LARGE SCALE GENOMIC DNA]</scope>
    <source>
        <strain evidence="1 2">CT4</strain>
    </source>
</reference>
<dbReference type="KEGG" id="cmah:C1I91_20200"/>
<keyword evidence="2" id="KW-1185">Reference proteome</keyword>
<dbReference type="RefSeq" id="WP_128214486.1">
    <property type="nucleotide sequence ID" value="NZ_CP025746.1"/>
</dbReference>
<gene>
    <name evidence="1" type="ORF">C1I91_20200</name>
</gene>
<dbReference type="Proteomes" id="UP000286268">
    <property type="component" value="Chromosome"/>
</dbReference>
<dbReference type="EMBL" id="CP025746">
    <property type="protein sequence ID" value="QAA33762.1"/>
    <property type="molecule type" value="Genomic_DNA"/>
</dbReference>
<evidence type="ECO:0000313" key="1">
    <source>
        <dbReference type="EMBL" id="QAA33762.1"/>
    </source>
</evidence>
<dbReference type="OrthoDB" id="1952612at2"/>
<evidence type="ECO:0000313" key="2">
    <source>
        <dbReference type="Proteomes" id="UP000286268"/>
    </source>
</evidence>
<accession>A0A3R5UHE2</accession>
<name>A0A3R5UHE2_9CLOT</name>
<dbReference type="AlphaFoldDB" id="A0A3R5UHE2"/>
<protein>
    <submittedName>
        <fullName evidence="1">Uncharacterized protein</fullName>
    </submittedName>
</protein>
<sequence length="187" mass="22489">MNLLQKNIDDNVNMLIINDIDVDEYKTLEDLKLIIRYLTNGDKFYFKFNREDNDFLTDDEIVKYRNDIPKYFIENGDYKVKEKIDNERFESIGYLKVKEDTYDEIGVLWKYFYAMMFFNPNTLLTWEKYNNIYNKIEPKKYGIGIIKNKYAKSIFIKGHDGDNLIFVYDNSIKQPVINEVITMIKNL</sequence>
<proteinExistence type="predicted"/>
<organism evidence="1 2">
    <name type="scientific">Clostridium manihotivorum</name>
    <dbReference type="NCBI Taxonomy" id="2320868"/>
    <lineage>
        <taxon>Bacteria</taxon>
        <taxon>Bacillati</taxon>
        <taxon>Bacillota</taxon>
        <taxon>Clostridia</taxon>
        <taxon>Eubacteriales</taxon>
        <taxon>Clostridiaceae</taxon>
        <taxon>Clostridium</taxon>
    </lineage>
</organism>